<name>A0A6J6JVH7_9ZZZZ</name>
<feature type="transmembrane region" description="Helical" evidence="6">
    <location>
        <begin position="268"/>
        <end position="292"/>
    </location>
</feature>
<evidence type="ECO:0000256" key="1">
    <source>
        <dbReference type="ARBA" id="ARBA00004651"/>
    </source>
</evidence>
<evidence type="ECO:0000313" key="8">
    <source>
        <dbReference type="EMBL" id="CAB4641501.1"/>
    </source>
</evidence>
<gene>
    <name evidence="8" type="ORF">UFOPK2169_00121</name>
</gene>
<dbReference type="Pfam" id="PF00361">
    <property type="entry name" value="Proton_antipo_M"/>
    <property type="match status" value="1"/>
</dbReference>
<evidence type="ECO:0000256" key="6">
    <source>
        <dbReference type="SAM" id="Phobius"/>
    </source>
</evidence>
<dbReference type="GO" id="GO:0005886">
    <property type="term" value="C:plasma membrane"/>
    <property type="evidence" value="ECO:0007669"/>
    <property type="project" value="UniProtKB-SubCell"/>
</dbReference>
<organism evidence="8">
    <name type="scientific">freshwater metagenome</name>
    <dbReference type="NCBI Taxonomy" id="449393"/>
    <lineage>
        <taxon>unclassified sequences</taxon>
        <taxon>metagenomes</taxon>
        <taxon>ecological metagenomes</taxon>
    </lineage>
</organism>
<feature type="transmembrane region" description="Helical" evidence="6">
    <location>
        <begin position="205"/>
        <end position="226"/>
    </location>
</feature>
<reference evidence="8" key="1">
    <citation type="submission" date="2020-05" db="EMBL/GenBank/DDBJ databases">
        <authorList>
            <person name="Chiriac C."/>
            <person name="Salcher M."/>
            <person name="Ghai R."/>
            <person name="Kavagutti S V."/>
        </authorList>
    </citation>
    <scope>NUCLEOTIDE SEQUENCE</scope>
</reference>
<dbReference type="PANTHER" id="PTHR42703">
    <property type="entry name" value="NADH DEHYDROGENASE"/>
    <property type="match status" value="1"/>
</dbReference>
<evidence type="ECO:0000256" key="2">
    <source>
        <dbReference type="ARBA" id="ARBA00022475"/>
    </source>
</evidence>
<evidence type="ECO:0000259" key="7">
    <source>
        <dbReference type="Pfam" id="PF00361"/>
    </source>
</evidence>
<evidence type="ECO:0000256" key="3">
    <source>
        <dbReference type="ARBA" id="ARBA00022692"/>
    </source>
</evidence>
<proteinExistence type="predicted"/>
<feature type="transmembrane region" description="Helical" evidence="6">
    <location>
        <begin position="304"/>
        <end position="327"/>
    </location>
</feature>
<feature type="transmembrane region" description="Helical" evidence="6">
    <location>
        <begin position="238"/>
        <end position="256"/>
    </location>
</feature>
<keyword evidence="5 6" id="KW-0472">Membrane</keyword>
<comment type="subcellular location">
    <subcellularLocation>
        <location evidence="1">Cell membrane</location>
        <topology evidence="1">Multi-pass membrane protein</topology>
    </subcellularLocation>
</comment>
<feature type="transmembrane region" description="Helical" evidence="6">
    <location>
        <begin position="402"/>
        <end position="427"/>
    </location>
</feature>
<feature type="transmembrane region" description="Helical" evidence="6">
    <location>
        <begin position="77"/>
        <end position="96"/>
    </location>
</feature>
<feature type="domain" description="NADH:quinone oxidoreductase/Mrp antiporter transmembrane" evidence="7">
    <location>
        <begin position="126"/>
        <end position="414"/>
    </location>
</feature>
<keyword evidence="4 6" id="KW-1133">Transmembrane helix</keyword>
<dbReference type="InterPro" id="IPR050586">
    <property type="entry name" value="CPA3_Na-H_Antiporter_D"/>
</dbReference>
<protein>
    <submittedName>
        <fullName evidence="8">Unannotated protein</fullName>
    </submittedName>
</protein>
<dbReference type="AlphaFoldDB" id="A0A6J6JVH7"/>
<keyword evidence="2" id="KW-1003">Cell membrane</keyword>
<dbReference type="PANTHER" id="PTHR42703:SF1">
    <property type="entry name" value="NA(+)_H(+) ANTIPORTER SUBUNIT D1"/>
    <property type="match status" value="1"/>
</dbReference>
<feature type="transmembrane region" description="Helical" evidence="6">
    <location>
        <begin position="108"/>
        <end position="125"/>
    </location>
</feature>
<evidence type="ECO:0000256" key="4">
    <source>
        <dbReference type="ARBA" id="ARBA00022989"/>
    </source>
</evidence>
<feature type="transmembrane region" description="Helical" evidence="6">
    <location>
        <begin position="29"/>
        <end position="51"/>
    </location>
</feature>
<sequence length="493" mass="52192">MNIALALPIAAPLLGAALSMLVKQLFIQRIISFVALGISLASSIVVVAKVVTDNDILVTRLGGWPAQIAITLVADRFAALMLIVSISIMALVLIYSIGQQASDEHSTAYHPVYLVLAAGLAQAFLAGDLFNLFVAFEMMLMASYVLLTLEGTNKQIRSGVTYVVLNVVESTILLLGIGLVFAATGTVSMAELPERLAALPDGVQMGLNLLLLVAFGIKAAVFPLYFWLPDSYPSAPSSMTAVFAGLLTKVGVYTIIRTETLLFPGGQSTLLIVVAGFTMIVGVVGAISHTQMKRVLSFHIVSQIGYMILGVGLGTQAALAATVFFVLHQIPVKTSIFLVEGIIEKETGSSAFDDIDGLAKRSGLLAVFFMLPALSLAGLPPFSGFVAKLGILRAGFDNGSYVITAVAIFGSLLTLISMIKIWMGLFWGEVRPTPPAGRVGIMRHHKIMSTTSITLVGVTLAIAVLAGPLYDYSVQAAEQLLNPMQYVKAVLGS</sequence>
<feature type="transmembrane region" description="Helical" evidence="6">
    <location>
        <begin position="447"/>
        <end position="470"/>
    </location>
</feature>
<evidence type="ECO:0000256" key="5">
    <source>
        <dbReference type="ARBA" id="ARBA00023136"/>
    </source>
</evidence>
<feature type="transmembrane region" description="Helical" evidence="6">
    <location>
        <begin position="364"/>
        <end position="382"/>
    </location>
</feature>
<dbReference type="PRINTS" id="PR01434">
    <property type="entry name" value="NADHDHGNASE5"/>
</dbReference>
<dbReference type="InterPro" id="IPR001750">
    <property type="entry name" value="ND/Mrp_TM"/>
</dbReference>
<dbReference type="EMBL" id="CAEZWE010000002">
    <property type="protein sequence ID" value="CAB4641501.1"/>
    <property type="molecule type" value="Genomic_DNA"/>
</dbReference>
<accession>A0A6J6JVH7</accession>
<feature type="transmembrane region" description="Helical" evidence="6">
    <location>
        <begin position="161"/>
        <end position="184"/>
    </location>
</feature>
<keyword evidence="3 6" id="KW-0812">Transmembrane</keyword>